<reference evidence="1 2" key="1">
    <citation type="journal article" date="2017" name="Curr. Biol.">
        <title>The Evolution of Venom by Co-option of Single-Copy Genes.</title>
        <authorList>
            <person name="Martinson E.O."/>
            <person name="Mrinalini"/>
            <person name="Kelkar Y.D."/>
            <person name="Chang C.H."/>
            <person name="Werren J.H."/>
        </authorList>
    </citation>
    <scope>NUCLEOTIDE SEQUENCE [LARGE SCALE GENOMIC DNA]</scope>
    <source>
        <strain evidence="1 2">Alberta</strain>
        <tissue evidence="1">Whole body</tissue>
    </source>
</reference>
<evidence type="ECO:0000313" key="2">
    <source>
        <dbReference type="Proteomes" id="UP000215335"/>
    </source>
</evidence>
<proteinExistence type="predicted"/>
<gene>
    <name evidence="1" type="ORF">TSAR_011318</name>
</gene>
<keyword evidence="2" id="KW-1185">Reference proteome</keyword>
<dbReference type="Proteomes" id="UP000215335">
    <property type="component" value="Unassembled WGS sequence"/>
</dbReference>
<evidence type="ECO:0000313" key="1">
    <source>
        <dbReference type="EMBL" id="OXU19624.1"/>
    </source>
</evidence>
<name>A0A232EMP1_9HYME</name>
<accession>A0A232EMP1</accession>
<comment type="caution">
    <text evidence="1">The sequence shown here is derived from an EMBL/GenBank/DDBJ whole genome shotgun (WGS) entry which is preliminary data.</text>
</comment>
<dbReference type="EMBL" id="NNAY01003322">
    <property type="protein sequence ID" value="OXU19624.1"/>
    <property type="molecule type" value="Genomic_DNA"/>
</dbReference>
<dbReference type="AlphaFoldDB" id="A0A232EMP1"/>
<organism evidence="1 2">
    <name type="scientific">Trichomalopsis sarcophagae</name>
    <dbReference type="NCBI Taxonomy" id="543379"/>
    <lineage>
        <taxon>Eukaryota</taxon>
        <taxon>Metazoa</taxon>
        <taxon>Ecdysozoa</taxon>
        <taxon>Arthropoda</taxon>
        <taxon>Hexapoda</taxon>
        <taxon>Insecta</taxon>
        <taxon>Pterygota</taxon>
        <taxon>Neoptera</taxon>
        <taxon>Endopterygota</taxon>
        <taxon>Hymenoptera</taxon>
        <taxon>Apocrita</taxon>
        <taxon>Proctotrupomorpha</taxon>
        <taxon>Chalcidoidea</taxon>
        <taxon>Pteromalidae</taxon>
        <taxon>Pteromalinae</taxon>
        <taxon>Trichomalopsis</taxon>
    </lineage>
</organism>
<sequence>LNEFKPKGTIANQFKLPKVGAVENQVQVQNETIDKNLVKNEEIEFNNVLGSNERKNTEYRFNLKDYLQNISNEESGDESEGYAEGDFLAVEDDKQMKFVNEIRELRLKYIHIITHK</sequence>
<protein>
    <submittedName>
        <fullName evidence="1">Uncharacterized protein</fullName>
    </submittedName>
</protein>
<feature type="non-terminal residue" evidence="1">
    <location>
        <position position="1"/>
    </location>
</feature>